<evidence type="ECO:0000259" key="3">
    <source>
        <dbReference type="Pfam" id="PF24883"/>
    </source>
</evidence>
<accession>A0AB34KL12</accession>
<dbReference type="InterPro" id="IPR027417">
    <property type="entry name" value="P-loop_NTPase"/>
</dbReference>
<keyword evidence="5" id="KW-1185">Reference proteome</keyword>
<name>A0AB34KL12_9PEZI</name>
<dbReference type="SUPFAM" id="SSF48403">
    <property type="entry name" value="Ankyrin repeat"/>
    <property type="match status" value="1"/>
</dbReference>
<evidence type="ECO:0000313" key="5">
    <source>
        <dbReference type="Proteomes" id="UP000803884"/>
    </source>
</evidence>
<organism evidence="4 5">
    <name type="scientific">Cladosporium halotolerans</name>
    <dbReference type="NCBI Taxonomy" id="1052096"/>
    <lineage>
        <taxon>Eukaryota</taxon>
        <taxon>Fungi</taxon>
        <taxon>Dikarya</taxon>
        <taxon>Ascomycota</taxon>
        <taxon>Pezizomycotina</taxon>
        <taxon>Dothideomycetes</taxon>
        <taxon>Dothideomycetidae</taxon>
        <taxon>Cladosporiales</taxon>
        <taxon>Cladosporiaceae</taxon>
        <taxon>Cladosporium</taxon>
    </lineage>
</organism>
<dbReference type="SUPFAM" id="SSF52540">
    <property type="entry name" value="P-loop containing nucleoside triphosphate hydrolases"/>
    <property type="match status" value="1"/>
</dbReference>
<proteinExistence type="predicted"/>
<gene>
    <name evidence="4" type="ORF">WHR41_07024</name>
</gene>
<dbReference type="Gene3D" id="1.25.40.20">
    <property type="entry name" value="Ankyrin repeat-containing domain"/>
    <property type="match status" value="2"/>
</dbReference>
<feature type="region of interest" description="Disordered" evidence="2">
    <location>
        <begin position="1"/>
        <end position="52"/>
    </location>
</feature>
<reference evidence="4 5" key="1">
    <citation type="journal article" date="2020" name="Microbiol. Resour. Announc.">
        <title>Draft Genome Sequence of a Cladosporium Species Isolated from the Mesophotic Ascidian Didemnum maculosum.</title>
        <authorList>
            <person name="Gioti A."/>
            <person name="Siaperas R."/>
            <person name="Nikolaivits E."/>
            <person name="Le Goff G."/>
            <person name="Ouazzani J."/>
            <person name="Kotoulas G."/>
            <person name="Topakas E."/>
        </authorList>
    </citation>
    <scope>NUCLEOTIDE SEQUENCE [LARGE SCALE GENOMIC DNA]</scope>
    <source>
        <strain evidence="4 5">TM138-S3</strain>
    </source>
</reference>
<dbReference type="AlphaFoldDB" id="A0AB34KL12"/>
<evidence type="ECO:0000256" key="2">
    <source>
        <dbReference type="SAM" id="MobiDB-lite"/>
    </source>
</evidence>
<dbReference type="GeneID" id="96008467"/>
<comment type="caution">
    <text evidence="4">The sequence shown here is derived from an EMBL/GenBank/DDBJ whole genome shotgun (WGS) entry which is preliminary data.</text>
</comment>
<evidence type="ECO:0000256" key="1">
    <source>
        <dbReference type="ARBA" id="ARBA00022737"/>
    </source>
</evidence>
<feature type="region of interest" description="Disordered" evidence="2">
    <location>
        <begin position="705"/>
        <end position="727"/>
    </location>
</feature>
<sequence>MPPGAKRGQKRGTFVVPSRTKPLVSSTKHGQRRRGKDDNEDDTAKRTKDKGHSFDRVTIDGHARARLGNTYWQNVYHSTVQPSDESSDEKKWAALKKALAFDRMGLRLDTVNPAHADSCRWVLDTEAFQRWRNSELRDSHHGFFWIKGKPGAGKSTIMKYLYEYVQDQKLGFVVLAFFFNARGELLEKSVEGMWRSLLYQLFSTVPECRKIIEIPVSNEIEKTWEVATLRESFRKAVLCLRDRKVICFIDALDECCDQNDARDMVAFLENVMQSTHRNKIFFYTCFASRHYPQITIAHSEEIIVEKEKEHESDIEKYISDKLIVNPQDLRIQLETEIARRSQGVFMWVVLVTREVVEAFNRGAMRKELFNLLNSLPNDLDDMISRIMRAGASDPGLLLTLQWILVARNPRSNSLLTHLYFGLRFASGEKKLSAWDPMEIDLKGMARFVDHSSKGLVEVTSTCRVWWRDDFQCEEFWDYDVHFIHESVREHILAGGLAVLDTNLRRNVEAMSHARIADLSVQFGFLKIVNQILDLGVDIHALSPCVVRRTLSTLEGYEMLQLLLSRGLDINAGTDQDGCVLELLVTDLGETSDQVQWVLDAGASVNIKPSKGFGSILEAAIWPPNRSDRYNRLKNVRLLLEYGANATGQDNPVLPAAARVCDLDVMICLLQAGADPNARNANGETALQILASASGNDEDYVEDVGEQFDEDDQEGGRTYGQPRAEDRDDRQTMTAIQLLVDYGANINEECHSYGSPLITAVAKNKFFAAEASLDLGADTLHRSEVHGTPLGIAFGKPNRDMFWLQWHLGTAKSVGLPNMNELQRKELMNVMGGSGPREEKIELVKGILPALVPYL</sequence>
<keyword evidence="1" id="KW-0677">Repeat</keyword>
<dbReference type="EMBL" id="JAAQHG020000025">
    <property type="protein sequence ID" value="KAL1584501.1"/>
    <property type="molecule type" value="Genomic_DNA"/>
</dbReference>
<feature type="domain" description="Nephrocystin 3-like N-terminal" evidence="3">
    <location>
        <begin position="118"/>
        <end position="281"/>
    </location>
</feature>
<dbReference type="InterPro" id="IPR056884">
    <property type="entry name" value="NPHP3-like_N"/>
</dbReference>
<feature type="compositionally biased region" description="Basic and acidic residues" evidence="2">
    <location>
        <begin position="42"/>
        <end position="52"/>
    </location>
</feature>
<dbReference type="PANTHER" id="PTHR10039">
    <property type="entry name" value="AMELOGENIN"/>
    <property type="match status" value="1"/>
</dbReference>
<protein>
    <recommendedName>
        <fullName evidence="3">Nephrocystin 3-like N-terminal domain-containing protein</fullName>
    </recommendedName>
</protein>
<dbReference type="PANTHER" id="PTHR10039:SF5">
    <property type="entry name" value="NACHT DOMAIN-CONTAINING PROTEIN"/>
    <property type="match status" value="1"/>
</dbReference>
<dbReference type="InterPro" id="IPR036770">
    <property type="entry name" value="Ankyrin_rpt-contain_sf"/>
</dbReference>
<dbReference type="Pfam" id="PF24883">
    <property type="entry name" value="NPHP3_N"/>
    <property type="match status" value="1"/>
</dbReference>
<dbReference type="Gene3D" id="3.40.50.300">
    <property type="entry name" value="P-loop containing nucleotide triphosphate hydrolases"/>
    <property type="match status" value="1"/>
</dbReference>
<evidence type="ECO:0000313" key="4">
    <source>
        <dbReference type="EMBL" id="KAL1584501.1"/>
    </source>
</evidence>
<dbReference type="Proteomes" id="UP000803884">
    <property type="component" value="Unassembled WGS sequence"/>
</dbReference>
<dbReference type="RefSeq" id="XP_069227607.1">
    <property type="nucleotide sequence ID" value="XM_069375629.1"/>
</dbReference>